<dbReference type="EMBL" id="OZ019911">
    <property type="protein sequence ID" value="CAK9213645.1"/>
    <property type="molecule type" value="Genomic_DNA"/>
</dbReference>
<organism evidence="2 3">
    <name type="scientific">Sphagnum troendelagicum</name>
    <dbReference type="NCBI Taxonomy" id="128251"/>
    <lineage>
        <taxon>Eukaryota</taxon>
        <taxon>Viridiplantae</taxon>
        <taxon>Streptophyta</taxon>
        <taxon>Embryophyta</taxon>
        <taxon>Bryophyta</taxon>
        <taxon>Sphagnophytina</taxon>
        <taxon>Sphagnopsida</taxon>
        <taxon>Sphagnales</taxon>
        <taxon>Sphagnaceae</taxon>
        <taxon>Sphagnum</taxon>
    </lineage>
</organism>
<dbReference type="Proteomes" id="UP001497512">
    <property type="component" value="Chromosome 19"/>
</dbReference>
<feature type="region of interest" description="Disordered" evidence="1">
    <location>
        <begin position="62"/>
        <end position="109"/>
    </location>
</feature>
<feature type="compositionally biased region" description="Polar residues" evidence="1">
    <location>
        <begin position="78"/>
        <end position="99"/>
    </location>
</feature>
<evidence type="ECO:0000313" key="2">
    <source>
        <dbReference type="EMBL" id="CAK9213645.1"/>
    </source>
</evidence>
<name>A0ABP0U5U0_9BRYO</name>
<sequence length="185" mass="19834">MVQAKTHVDLVKPSLSMSAVKNQCMDFAREQLRSSGSYETQNTASGNRSLFVRSSSIANTPTSLMEKNSAGGAPEFSNWKNPEVTSSGKLSNKMSSKSHPSAHHNDQSEGLVNCVRREGQDIAVKGTVQVSGELKPGGDSSEVEADNPQSQVIEGSQTMQATLLQSNTLESLTCDEDPLSDDEID</sequence>
<gene>
    <name evidence="2" type="ORF">CSSPTR1EN2_LOCUS11840</name>
</gene>
<keyword evidence="3" id="KW-1185">Reference proteome</keyword>
<proteinExistence type="predicted"/>
<evidence type="ECO:0000313" key="3">
    <source>
        <dbReference type="Proteomes" id="UP001497512"/>
    </source>
</evidence>
<feature type="region of interest" description="Disordered" evidence="1">
    <location>
        <begin position="127"/>
        <end position="150"/>
    </location>
</feature>
<reference evidence="2" key="1">
    <citation type="submission" date="2024-02" db="EMBL/GenBank/DDBJ databases">
        <authorList>
            <consortium name="ELIXIR-Norway"/>
            <consortium name="Elixir Norway"/>
        </authorList>
    </citation>
    <scope>NUCLEOTIDE SEQUENCE</scope>
</reference>
<accession>A0ABP0U5U0</accession>
<protein>
    <submittedName>
        <fullName evidence="2">Uncharacterized protein</fullName>
    </submittedName>
</protein>
<evidence type="ECO:0000256" key="1">
    <source>
        <dbReference type="SAM" id="MobiDB-lite"/>
    </source>
</evidence>